<organism evidence="2 3">
    <name type="scientific">Saprolegnia diclina (strain VS20)</name>
    <dbReference type="NCBI Taxonomy" id="1156394"/>
    <lineage>
        <taxon>Eukaryota</taxon>
        <taxon>Sar</taxon>
        <taxon>Stramenopiles</taxon>
        <taxon>Oomycota</taxon>
        <taxon>Saprolegniomycetes</taxon>
        <taxon>Saprolegniales</taxon>
        <taxon>Saprolegniaceae</taxon>
        <taxon>Saprolegnia</taxon>
    </lineage>
</organism>
<proteinExistence type="predicted"/>
<dbReference type="OrthoDB" id="10345506at2759"/>
<reference evidence="2 3" key="1">
    <citation type="submission" date="2012-04" db="EMBL/GenBank/DDBJ databases">
        <title>The Genome Sequence of Saprolegnia declina VS20.</title>
        <authorList>
            <consortium name="The Broad Institute Genome Sequencing Platform"/>
            <person name="Russ C."/>
            <person name="Nusbaum C."/>
            <person name="Tyler B."/>
            <person name="van West P."/>
            <person name="Dieguez-Uribeondo J."/>
            <person name="de Bruijn I."/>
            <person name="Tripathy S."/>
            <person name="Jiang R."/>
            <person name="Young S.K."/>
            <person name="Zeng Q."/>
            <person name="Gargeya S."/>
            <person name="Fitzgerald M."/>
            <person name="Haas B."/>
            <person name="Abouelleil A."/>
            <person name="Alvarado L."/>
            <person name="Arachchi H.M."/>
            <person name="Berlin A."/>
            <person name="Chapman S.B."/>
            <person name="Goldberg J."/>
            <person name="Griggs A."/>
            <person name="Gujja S."/>
            <person name="Hansen M."/>
            <person name="Howarth C."/>
            <person name="Imamovic A."/>
            <person name="Larimer J."/>
            <person name="McCowen C."/>
            <person name="Montmayeur A."/>
            <person name="Murphy C."/>
            <person name="Neiman D."/>
            <person name="Pearson M."/>
            <person name="Priest M."/>
            <person name="Roberts A."/>
            <person name="Saif S."/>
            <person name="Shea T."/>
            <person name="Sisk P."/>
            <person name="Sykes S."/>
            <person name="Wortman J."/>
            <person name="Nusbaum C."/>
            <person name="Birren B."/>
        </authorList>
    </citation>
    <scope>NUCLEOTIDE SEQUENCE [LARGE SCALE GENOMIC DNA]</scope>
    <source>
        <strain evidence="2 3">VS20</strain>
    </source>
</reference>
<dbReference type="OMA" id="NECHQAR"/>
<protein>
    <submittedName>
        <fullName evidence="2">Uncharacterized protein</fullName>
    </submittedName>
</protein>
<feature type="chain" id="PRO_5004570554" evidence="1">
    <location>
        <begin position="22"/>
        <end position="65"/>
    </location>
</feature>
<evidence type="ECO:0000313" key="3">
    <source>
        <dbReference type="Proteomes" id="UP000030762"/>
    </source>
</evidence>
<dbReference type="EMBL" id="JH767251">
    <property type="protein sequence ID" value="EQC25907.1"/>
    <property type="molecule type" value="Genomic_DNA"/>
</dbReference>
<evidence type="ECO:0000313" key="2">
    <source>
        <dbReference type="EMBL" id="EQC25907.1"/>
    </source>
</evidence>
<dbReference type="AlphaFoldDB" id="T0R8U1"/>
<dbReference type="RefSeq" id="XP_008620662.1">
    <property type="nucleotide sequence ID" value="XM_008622440.1"/>
</dbReference>
<dbReference type="Proteomes" id="UP000030762">
    <property type="component" value="Unassembled WGS sequence"/>
</dbReference>
<sequence>MRCHLLLLLLVSALVATLAAANSLRADDCCATGTCPNECHQARLQLSPRWSAKLRKYVKTPVYRR</sequence>
<gene>
    <name evidence="2" type="ORF">SDRG_16240</name>
</gene>
<accession>T0R8U1</accession>
<dbReference type="VEuPathDB" id="FungiDB:SDRG_16240"/>
<evidence type="ECO:0000256" key="1">
    <source>
        <dbReference type="SAM" id="SignalP"/>
    </source>
</evidence>
<feature type="signal peptide" evidence="1">
    <location>
        <begin position="1"/>
        <end position="21"/>
    </location>
</feature>
<keyword evidence="1" id="KW-0732">Signal</keyword>
<dbReference type="InParanoid" id="T0R8U1"/>
<keyword evidence="3" id="KW-1185">Reference proteome</keyword>
<dbReference type="GeneID" id="19956967"/>
<name>T0R8U1_SAPDV</name>